<dbReference type="RefSeq" id="WP_121668602.1">
    <property type="nucleotide sequence ID" value="NZ_CP033019.1"/>
</dbReference>
<evidence type="ECO:0000256" key="3">
    <source>
        <dbReference type="ARBA" id="ARBA00023125"/>
    </source>
</evidence>
<evidence type="ECO:0000256" key="2">
    <source>
        <dbReference type="ARBA" id="ARBA00023015"/>
    </source>
</evidence>
<dbReference type="GO" id="GO:0043565">
    <property type="term" value="F:sequence-specific DNA binding"/>
    <property type="evidence" value="ECO:0007669"/>
    <property type="project" value="InterPro"/>
</dbReference>
<dbReference type="CDD" id="cd06124">
    <property type="entry name" value="cupin_NimR-like_N"/>
    <property type="match status" value="1"/>
</dbReference>
<dbReference type="InterPro" id="IPR020449">
    <property type="entry name" value="Tscrpt_reg_AraC-type_HTH"/>
</dbReference>
<dbReference type="InterPro" id="IPR014710">
    <property type="entry name" value="RmlC-like_jellyroll"/>
</dbReference>
<dbReference type="PANTHER" id="PTHR11019">
    <property type="entry name" value="HTH-TYPE TRANSCRIPTIONAL REGULATOR NIMR"/>
    <property type="match status" value="1"/>
</dbReference>
<keyword evidence="2" id="KW-0805">Transcription regulation</keyword>
<dbReference type="InterPro" id="IPR018060">
    <property type="entry name" value="HTH_AraC"/>
</dbReference>
<dbReference type="SMART" id="SM00342">
    <property type="entry name" value="HTH_ARAC"/>
    <property type="match status" value="1"/>
</dbReference>
<proteinExistence type="predicted"/>
<keyword evidence="4" id="KW-0804">Transcription</keyword>
<dbReference type="PROSITE" id="PS01124">
    <property type="entry name" value="HTH_ARAC_FAMILY_2"/>
    <property type="match status" value="1"/>
</dbReference>
<accession>A0A3G2E6C8</accession>
<evidence type="ECO:0000256" key="4">
    <source>
        <dbReference type="ARBA" id="ARBA00023163"/>
    </source>
</evidence>
<protein>
    <submittedName>
        <fullName evidence="6">AraC family transcriptional regulator</fullName>
    </submittedName>
</protein>
<keyword evidence="3" id="KW-0238">DNA-binding</keyword>
<dbReference type="AlphaFoldDB" id="A0A3G2E6C8"/>
<dbReference type="Pfam" id="PF12833">
    <property type="entry name" value="HTH_18"/>
    <property type="match status" value="1"/>
</dbReference>
<gene>
    <name evidence="6" type="ORF">D9M09_03705</name>
</gene>
<dbReference type="InterPro" id="IPR011051">
    <property type="entry name" value="RmlC_Cupin_sf"/>
</dbReference>
<dbReference type="SUPFAM" id="SSF51182">
    <property type="entry name" value="RmlC-like cupins"/>
    <property type="match status" value="1"/>
</dbReference>
<dbReference type="Gene3D" id="1.10.10.60">
    <property type="entry name" value="Homeodomain-like"/>
    <property type="match status" value="1"/>
</dbReference>
<feature type="domain" description="HTH araC/xylS-type" evidence="5">
    <location>
        <begin position="173"/>
        <end position="270"/>
    </location>
</feature>
<evidence type="ECO:0000256" key="1">
    <source>
        <dbReference type="ARBA" id="ARBA00022491"/>
    </source>
</evidence>
<evidence type="ECO:0000313" key="7">
    <source>
        <dbReference type="Proteomes" id="UP000279594"/>
    </source>
</evidence>
<name>A0A3G2E6C8_9BURK</name>
<dbReference type="Proteomes" id="UP000279594">
    <property type="component" value="Chromosome"/>
</dbReference>
<dbReference type="FunFam" id="1.10.10.60:FF:000132">
    <property type="entry name" value="AraC family transcriptional regulator"/>
    <property type="match status" value="1"/>
</dbReference>
<keyword evidence="7" id="KW-1185">Reference proteome</keyword>
<reference evidence="6 7" key="1">
    <citation type="submission" date="2018-10" db="EMBL/GenBank/DDBJ databases">
        <title>Effects of UV and annual dynamics of microbial communities in freshwater RAS systems.</title>
        <authorList>
            <person name="Bekkelund A.K."/>
            <person name="Hansen B.R."/>
            <person name="Stokken H."/>
            <person name="Eriksen B.F."/>
            <person name="Kashulin N.A."/>
        </authorList>
    </citation>
    <scope>NUCLEOTIDE SEQUENCE [LARGE SCALE GENOMIC DNA]</scope>
    <source>
        <strain evidence="6 7">BHSEK</strain>
    </source>
</reference>
<dbReference type="InterPro" id="IPR009057">
    <property type="entry name" value="Homeodomain-like_sf"/>
</dbReference>
<dbReference type="GO" id="GO:0003700">
    <property type="term" value="F:DNA-binding transcription factor activity"/>
    <property type="evidence" value="ECO:0007669"/>
    <property type="project" value="InterPro"/>
</dbReference>
<evidence type="ECO:0000259" key="5">
    <source>
        <dbReference type="PROSITE" id="PS01124"/>
    </source>
</evidence>
<dbReference type="SUPFAM" id="SSF46689">
    <property type="entry name" value="Homeodomain-like"/>
    <property type="match status" value="1"/>
</dbReference>
<evidence type="ECO:0000313" key="6">
    <source>
        <dbReference type="EMBL" id="AYM74999.1"/>
    </source>
</evidence>
<dbReference type="Gene3D" id="2.60.120.10">
    <property type="entry name" value="Jelly Rolls"/>
    <property type="match status" value="1"/>
</dbReference>
<dbReference type="EMBL" id="CP033019">
    <property type="protein sequence ID" value="AYM74999.1"/>
    <property type="molecule type" value="Genomic_DNA"/>
</dbReference>
<dbReference type="PANTHER" id="PTHR11019:SF159">
    <property type="entry name" value="TRANSCRIPTIONAL REGULATOR-RELATED"/>
    <property type="match status" value="1"/>
</dbReference>
<dbReference type="PRINTS" id="PR00032">
    <property type="entry name" value="HTHARAC"/>
</dbReference>
<sequence length="276" mass="30615">MAKLNPEHEQPEDNFSEWSDGPRLIALLGNDDQASEYRLGTREYGLHHHHRGQVFCVEAGLIHVRTAHGSWLLPPNRAGWMPPGVPHQVRVSGALAGWSVFITPKSSACLPSQPCVIGITEVLRALVRRAAEWDKSAQLALDQEHVVTVILDEIRRAPHESLHLPMPTNARLERIARAILDDPGSIRTLEAWADWGAMSARTLRRQMQAETGLSFAQWRQQAQLTHALEMLARGDSVTHVADTLGYASPSNFIAMFRRSFGNSPARYFAARSVGGS</sequence>
<keyword evidence="1" id="KW-0678">Repressor</keyword>
<organism evidence="6 7">
    <name type="scientific">Janthinobacterium agaricidamnosum</name>
    <dbReference type="NCBI Taxonomy" id="55508"/>
    <lineage>
        <taxon>Bacteria</taxon>
        <taxon>Pseudomonadati</taxon>
        <taxon>Pseudomonadota</taxon>
        <taxon>Betaproteobacteria</taxon>
        <taxon>Burkholderiales</taxon>
        <taxon>Oxalobacteraceae</taxon>
        <taxon>Janthinobacterium</taxon>
    </lineage>
</organism>